<protein>
    <submittedName>
        <fullName evidence="1">Uncharacterized protein</fullName>
    </submittedName>
</protein>
<evidence type="ECO:0000313" key="1">
    <source>
        <dbReference type="EMBL" id="EFR86377.1"/>
    </source>
</evidence>
<keyword evidence="2" id="KW-1185">Reference proteome</keyword>
<dbReference type="EMBL" id="ADXF01001187">
    <property type="protein sequence ID" value="EFR86377.1"/>
    <property type="molecule type" value="Genomic_DNA"/>
</dbReference>
<evidence type="ECO:0000313" key="2">
    <source>
        <dbReference type="Proteomes" id="UP000003412"/>
    </source>
</evidence>
<organism evidence="1 2">
    <name type="scientific">Listeria marthii FSL S4-120</name>
    <dbReference type="NCBI Taxonomy" id="702457"/>
    <lineage>
        <taxon>Bacteria</taxon>
        <taxon>Bacillati</taxon>
        <taxon>Bacillota</taxon>
        <taxon>Bacilli</taxon>
        <taxon>Bacillales</taxon>
        <taxon>Listeriaceae</taxon>
        <taxon>Listeria</taxon>
    </lineage>
</organism>
<gene>
    <name evidence="1" type="ORF">NT05LM_3336</name>
</gene>
<reference evidence="1 2" key="1">
    <citation type="journal article" date="2010" name="Microbiol. Resour. Announc.">
        <title>Comparative genomics of the bacterial genus Listeria: Genome evolution is characterized by limited gene acquisition and limited gene loss.</title>
        <authorList>
            <person name="den Bakker H.C."/>
            <person name="Cummings C.A."/>
            <person name="Ferreira V."/>
            <person name="Vatta P."/>
            <person name="Orsi R.H."/>
            <person name="Degoricija L."/>
            <person name="Barker M."/>
            <person name="Petrauskene O."/>
            <person name="Furtado M.R."/>
            <person name="Wiedmann M."/>
        </authorList>
    </citation>
    <scope>NUCLEOTIDE SEQUENCE [LARGE SCALE GENOMIC DNA]</scope>
    <source>
        <strain evidence="1 2">FSL S4-120</strain>
    </source>
</reference>
<comment type="caution">
    <text evidence="1">The sequence shown here is derived from an EMBL/GenBank/DDBJ whole genome shotgun (WGS) entry which is preliminary data.</text>
</comment>
<name>A0ABP2JWK3_9LIST</name>
<feature type="non-terminal residue" evidence="1">
    <location>
        <position position="40"/>
    </location>
</feature>
<dbReference type="Proteomes" id="UP000003412">
    <property type="component" value="Chromosome"/>
</dbReference>
<proteinExistence type="predicted"/>
<accession>A0ABP2JWK3</accession>
<sequence>MLTFVVAFAVPVLRFLLPNFPLHLRYITAKVVFLNSSSFT</sequence>